<dbReference type="Proteomes" id="UP000316095">
    <property type="component" value="Unassembled WGS sequence"/>
</dbReference>
<keyword evidence="1" id="KW-0732">Signal</keyword>
<dbReference type="Gene3D" id="2.40.10.10">
    <property type="entry name" value="Trypsin-like serine proteases"/>
    <property type="match status" value="1"/>
</dbReference>
<evidence type="ECO:0000313" key="3">
    <source>
        <dbReference type="Proteomes" id="UP000316095"/>
    </source>
</evidence>
<name>A0A5C5XE71_9PLAN</name>
<dbReference type="AlphaFoldDB" id="A0A5C5XE71"/>
<proteinExistence type="predicted"/>
<protein>
    <recommendedName>
        <fullName evidence="4">Peptidase Do</fullName>
    </recommendedName>
</protein>
<dbReference type="PANTHER" id="PTHR43019">
    <property type="entry name" value="SERINE ENDOPROTEASE DEGS"/>
    <property type="match status" value="1"/>
</dbReference>
<dbReference type="OrthoDB" id="9758917at2"/>
<evidence type="ECO:0000256" key="1">
    <source>
        <dbReference type="SAM" id="SignalP"/>
    </source>
</evidence>
<dbReference type="RefSeq" id="WP_146503004.1">
    <property type="nucleotide sequence ID" value="NZ_SJPG01000001.1"/>
</dbReference>
<dbReference type="InterPro" id="IPR009003">
    <property type="entry name" value="Peptidase_S1_PA"/>
</dbReference>
<evidence type="ECO:0008006" key="4">
    <source>
        <dbReference type="Google" id="ProtNLM"/>
    </source>
</evidence>
<dbReference type="PANTHER" id="PTHR43019:SF23">
    <property type="entry name" value="PROTEASE DO-LIKE 5, CHLOROPLASTIC"/>
    <property type="match status" value="1"/>
</dbReference>
<feature type="signal peptide" evidence="1">
    <location>
        <begin position="1"/>
        <end position="24"/>
    </location>
</feature>
<dbReference type="SUPFAM" id="SSF50494">
    <property type="entry name" value="Trypsin-like serine proteases"/>
    <property type="match status" value="1"/>
</dbReference>
<evidence type="ECO:0000313" key="2">
    <source>
        <dbReference type="EMBL" id="TWT60959.1"/>
    </source>
</evidence>
<comment type="caution">
    <text evidence="2">The sequence shown here is derived from an EMBL/GenBank/DDBJ whole genome shotgun (WGS) entry which is preliminary data.</text>
</comment>
<gene>
    <name evidence="2" type="ORF">Pan54_16910</name>
</gene>
<organism evidence="2 3">
    <name type="scientific">Rubinisphaera italica</name>
    <dbReference type="NCBI Taxonomy" id="2527969"/>
    <lineage>
        <taxon>Bacteria</taxon>
        <taxon>Pseudomonadati</taxon>
        <taxon>Planctomycetota</taxon>
        <taxon>Planctomycetia</taxon>
        <taxon>Planctomycetales</taxon>
        <taxon>Planctomycetaceae</taxon>
        <taxon>Rubinisphaera</taxon>
    </lineage>
</organism>
<dbReference type="Pfam" id="PF13365">
    <property type="entry name" value="Trypsin_2"/>
    <property type="match status" value="1"/>
</dbReference>
<reference evidence="2 3" key="1">
    <citation type="submission" date="2019-02" db="EMBL/GenBank/DDBJ databases">
        <title>Deep-cultivation of Planctomycetes and their phenomic and genomic characterization uncovers novel biology.</title>
        <authorList>
            <person name="Wiegand S."/>
            <person name="Jogler M."/>
            <person name="Boedeker C."/>
            <person name="Pinto D."/>
            <person name="Vollmers J."/>
            <person name="Rivas-Marin E."/>
            <person name="Kohn T."/>
            <person name="Peeters S.H."/>
            <person name="Heuer A."/>
            <person name="Rast P."/>
            <person name="Oberbeckmann S."/>
            <person name="Bunk B."/>
            <person name="Jeske O."/>
            <person name="Meyerdierks A."/>
            <person name="Storesund J.E."/>
            <person name="Kallscheuer N."/>
            <person name="Luecker S."/>
            <person name="Lage O.M."/>
            <person name="Pohl T."/>
            <person name="Merkel B.J."/>
            <person name="Hornburger P."/>
            <person name="Mueller R.-W."/>
            <person name="Bruemmer F."/>
            <person name="Labrenz M."/>
            <person name="Spormann A.M."/>
            <person name="Op Den Camp H."/>
            <person name="Overmann J."/>
            <person name="Amann R."/>
            <person name="Jetten M.S.M."/>
            <person name="Mascher T."/>
            <person name="Medema M.H."/>
            <person name="Devos D.P."/>
            <person name="Kaster A.-K."/>
            <person name="Ovreas L."/>
            <person name="Rohde M."/>
            <person name="Galperin M.Y."/>
            <person name="Jogler C."/>
        </authorList>
    </citation>
    <scope>NUCLEOTIDE SEQUENCE [LARGE SCALE GENOMIC DNA]</scope>
    <source>
        <strain evidence="2 3">Pan54</strain>
    </source>
</reference>
<sequence precursor="true">MINKLSKALAVCCVLVVSLTAADAQEAVSVMNESARHKLFIRSVIKISDRTDWKSGSGFIVREDDAGRKYAVTNAHVVEYGHELQIDVYPHGSVDARDGIEILARDEARDLALIRFRADGLVGFLPLASRHGRELRHDTATLVGFPDGELTLRKIDISSRNVRDGDYSGKFFYLDSRFGAGGSGSPIIGYDKHGLICVVGVYHGYSGDRGIGCFEVEEFLVEAKYRTLLDGKPSSNQKQAEIAQIIGLFLQSTMED</sequence>
<accession>A0A5C5XE71</accession>
<keyword evidence="3" id="KW-1185">Reference proteome</keyword>
<feature type="chain" id="PRO_5022956075" description="Peptidase Do" evidence="1">
    <location>
        <begin position="25"/>
        <end position="256"/>
    </location>
</feature>
<dbReference type="EMBL" id="SJPG01000001">
    <property type="protein sequence ID" value="TWT60959.1"/>
    <property type="molecule type" value="Genomic_DNA"/>
</dbReference>
<dbReference type="InterPro" id="IPR043504">
    <property type="entry name" value="Peptidase_S1_PA_chymotrypsin"/>
</dbReference>